<evidence type="ECO:0000313" key="2">
    <source>
        <dbReference type="EMBL" id="CAF1085797.1"/>
    </source>
</evidence>
<gene>
    <name evidence="4" type="ORF">JXQ802_LOCUS28306</name>
    <name evidence="5" type="ORF">JXQ802_LOCUS34172</name>
    <name evidence="2" type="ORF">PYM288_LOCUS18915</name>
    <name evidence="3" type="ORF">PYM288_LOCUS22238</name>
</gene>
<dbReference type="Proteomes" id="UP000663854">
    <property type="component" value="Unassembled WGS sequence"/>
</dbReference>
<keyword evidence="7" id="KW-1185">Reference proteome</keyword>
<evidence type="ECO:0000313" key="5">
    <source>
        <dbReference type="EMBL" id="CAF1390349.1"/>
    </source>
</evidence>
<evidence type="ECO:0000313" key="3">
    <source>
        <dbReference type="EMBL" id="CAF1151249.1"/>
    </source>
</evidence>
<accession>A0A814SRB2</accession>
<sequence length="732" mass="85046">MQRLILANTLVLPSDIFLLKNDSFYSYVSEAVGEIPASYLKFLSINSADCLLRIDDIFAFISIDSPEFNDLRSKLAFQLNNGTFVVRPGFKHILNNFIQILRDKQKNDSSRTNDEQQKEEIFKIVQKHSLLRSLISFYQVNNTNDFTISFLCCLIENTIDNLMRSKNHYHYAKPIIDFSISLYILGGRTTYEFVRSNLICALPSITTINQLISTELSSFKESEFRFESLSETFNSRQITHVFASEDCTGVVKAIKYDVQTDCFIGFVSPLQEGVPHCDGKYLRSMKLLLEFFATLPNINLTNDDKCFQIDIPDEWNWFFLRRKQLLLFFQDATHLATKWRNRLLSDIADLTVGNKKANMFHLEHIVKTYNSKFDHALVMSDLNPSDRQNYRSCEKISRDEILAILESDDDTYATFLYIKLLRYIIDAFINKATSIQDRLYFAWTIVFVCRLWRTWLNLEFKSSTQKIHEGSLPLESLQIPLFSNQSCENFLHRAEKLTILQNIKALEDQTQHYQLQFPKHHKHKKNNEKIVVFNQSLNVTEIETIVLQAFAHAKELVSKLDINILLEEYNLLELEALSVETYNSLKKSNRVIDSATSNTFTDSDSDNDDNDNFNNNDDNDDFNSIDDNDDFNNNDDNDDFNSIDDNDENQYGISMINDDDDIPDNILQSNRTDFSGMRVFDSIDQAQKNSYFNVEINGKKKFLHKQTACWYLTEGKGHLSSDRLSRVKQMSR</sequence>
<dbReference type="EMBL" id="CAJNOL010001057">
    <property type="protein sequence ID" value="CAF1277286.1"/>
    <property type="molecule type" value="Genomic_DNA"/>
</dbReference>
<dbReference type="EMBL" id="CAJNOH010000938">
    <property type="protein sequence ID" value="CAF1151249.1"/>
    <property type="molecule type" value="Genomic_DNA"/>
</dbReference>
<evidence type="ECO:0000313" key="4">
    <source>
        <dbReference type="EMBL" id="CAF1277286.1"/>
    </source>
</evidence>
<comment type="caution">
    <text evidence="3">The sequence shown here is derived from an EMBL/GenBank/DDBJ whole genome shotgun (WGS) entry which is preliminary data.</text>
</comment>
<dbReference type="EMBL" id="CAJNOH010000603">
    <property type="protein sequence ID" value="CAF1085797.1"/>
    <property type="molecule type" value="Genomic_DNA"/>
</dbReference>
<evidence type="ECO:0000313" key="6">
    <source>
        <dbReference type="Proteomes" id="UP000663854"/>
    </source>
</evidence>
<reference evidence="3" key="1">
    <citation type="submission" date="2021-02" db="EMBL/GenBank/DDBJ databases">
        <authorList>
            <person name="Nowell W R."/>
        </authorList>
    </citation>
    <scope>NUCLEOTIDE SEQUENCE</scope>
</reference>
<protein>
    <submittedName>
        <fullName evidence="3">Uncharacterized protein</fullName>
    </submittedName>
</protein>
<evidence type="ECO:0000313" key="7">
    <source>
        <dbReference type="Proteomes" id="UP000663870"/>
    </source>
</evidence>
<feature type="region of interest" description="Disordered" evidence="1">
    <location>
        <begin position="596"/>
        <end position="650"/>
    </location>
</feature>
<feature type="compositionally biased region" description="Acidic residues" evidence="1">
    <location>
        <begin position="603"/>
        <end position="648"/>
    </location>
</feature>
<dbReference type="AlphaFoldDB" id="A0A814SRB2"/>
<evidence type="ECO:0000256" key="1">
    <source>
        <dbReference type="SAM" id="MobiDB-lite"/>
    </source>
</evidence>
<organism evidence="3 6">
    <name type="scientific">Rotaria sordida</name>
    <dbReference type="NCBI Taxonomy" id="392033"/>
    <lineage>
        <taxon>Eukaryota</taxon>
        <taxon>Metazoa</taxon>
        <taxon>Spiralia</taxon>
        <taxon>Gnathifera</taxon>
        <taxon>Rotifera</taxon>
        <taxon>Eurotatoria</taxon>
        <taxon>Bdelloidea</taxon>
        <taxon>Philodinida</taxon>
        <taxon>Philodinidae</taxon>
        <taxon>Rotaria</taxon>
    </lineage>
</organism>
<dbReference type="Proteomes" id="UP000663870">
    <property type="component" value="Unassembled WGS sequence"/>
</dbReference>
<proteinExistence type="predicted"/>
<name>A0A814SRB2_9BILA</name>
<dbReference type="EMBL" id="CAJNOL010001608">
    <property type="protein sequence ID" value="CAF1390349.1"/>
    <property type="molecule type" value="Genomic_DNA"/>
</dbReference>